<comment type="caution">
    <text evidence="4">The sequence shown here is derived from an EMBL/GenBank/DDBJ whole genome shotgun (WGS) entry which is preliminary data.</text>
</comment>
<dbReference type="Proteomes" id="UP001141434">
    <property type="component" value="Unassembled WGS sequence"/>
</dbReference>
<protein>
    <recommendedName>
        <fullName evidence="1">non-specific serine/threonine protein kinase</fullName>
        <ecNumber evidence="1">2.7.11.1</ecNumber>
    </recommendedName>
</protein>
<accession>A0A9W9KHI7</accession>
<evidence type="ECO:0000256" key="1">
    <source>
        <dbReference type="ARBA" id="ARBA00012513"/>
    </source>
</evidence>
<reference evidence="4" key="2">
    <citation type="journal article" date="2023" name="IMA Fungus">
        <title>Comparative genomic study of the Penicillium genus elucidates a diverse pangenome and 15 lateral gene transfer events.</title>
        <authorList>
            <person name="Petersen C."/>
            <person name="Sorensen T."/>
            <person name="Nielsen M.R."/>
            <person name="Sondergaard T.E."/>
            <person name="Sorensen J.L."/>
            <person name="Fitzpatrick D.A."/>
            <person name="Frisvad J.C."/>
            <person name="Nielsen K.L."/>
        </authorList>
    </citation>
    <scope>NUCLEOTIDE SEQUENCE</scope>
    <source>
        <strain evidence="4">IBT 34128</strain>
    </source>
</reference>
<evidence type="ECO:0000256" key="2">
    <source>
        <dbReference type="ARBA" id="ARBA00047899"/>
    </source>
</evidence>
<gene>
    <name evidence="4" type="ORF">NUU61_003398</name>
</gene>
<dbReference type="GO" id="GO:0004674">
    <property type="term" value="F:protein serine/threonine kinase activity"/>
    <property type="evidence" value="ECO:0007669"/>
    <property type="project" value="UniProtKB-EC"/>
</dbReference>
<sequence length="87" mass="10088">MRLSEKDDWLRKVSNNHEYNFCHNDLSQSNILVDPETLKIRAIIDWEYAGFFPKSFEGLFYKRMGPSVAFNGEPDDAAELLQSMKAT</sequence>
<dbReference type="AlphaFoldDB" id="A0A9W9KHI7"/>
<dbReference type="RefSeq" id="XP_056515047.1">
    <property type="nucleotide sequence ID" value="XM_056653980.1"/>
</dbReference>
<dbReference type="GeneID" id="81393148"/>
<dbReference type="PROSITE" id="PS00109">
    <property type="entry name" value="PROTEIN_KINASE_TYR"/>
    <property type="match status" value="1"/>
</dbReference>
<dbReference type="EC" id="2.7.11.1" evidence="1"/>
<keyword evidence="5" id="KW-1185">Reference proteome</keyword>
<dbReference type="InterPro" id="IPR051678">
    <property type="entry name" value="AGP_Transferase"/>
</dbReference>
<dbReference type="Gene3D" id="3.90.1200.10">
    <property type="match status" value="1"/>
</dbReference>
<dbReference type="EMBL" id="JAPMSZ010000004">
    <property type="protein sequence ID" value="KAJ5106051.1"/>
    <property type="molecule type" value="Genomic_DNA"/>
</dbReference>
<dbReference type="PANTHER" id="PTHR21310">
    <property type="entry name" value="AMINOGLYCOSIDE PHOSPHOTRANSFERASE-RELATED-RELATED"/>
    <property type="match status" value="1"/>
</dbReference>
<dbReference type="PANTHER" id="PTHR21310:SF15">
    <property type="entry name" value="AMINOGLYCOSIDE PHOSPHOTRANSFERASE DOMAIN-CONTAINING PROTEIN"/>
    <property type="match status" value="1"/>
</dbReference>
<evidence type="ECO:0000313" key="4">
    <source>
        <dbReference type="EMBL" id="KAJ5106051.1"/>
    </source>
</evidence>
<dbReference type="Pfam" id="PF01633">
    <property type="entry name" value="Choline_kinase"/>
    <property type="match status" value="1"/>
</dbReference>
<reference evidence="4" key="1">
    <citation type="submission" date="2022-11" db="EMBL/GenBank/DDBJ databases">
        <authorList>
            <person name="Petersen C."/>
        </authorList>
    </citation>
    <scope>NUCLEOTIDE SEQUENCE</scope>
    <source>
        <strain evidence="4">IBT 34128</strain>
    </source>
</reference>
<dbReference type="SUPFAM" id="SSF56112">
    <property type="entry name" value="Protein kinase-like (PK-like)"/>
    <property type="match status" value="1"/>
</dbReference>
<organism evidence="4 5">
    <name type="scientific">Penicillium alfredii</name>
    <dbReference type="NCBI Taxonomy" id="1506179"/>
    <lineage>
        <taxon>Eukaryota</taxon>
        <taxon>Fungi</taxon>
        <taxon>Dikarya</taxon>
        <taxon>Ascomycota</taxon>
        <taxon>Pezizomycotina</taxon>
        <taxon>Eurotiomycetes</taxon>
        <taxon>Eurotiomycetidae</taxon>
        <taxon>Eurotiales</taxon>
        <taxon>Aspergillaceae</taxon>
        <taxon>Penicillium</taxon>
    </lineage>
</organism>
<dbReference type="OrthoDB" id="428260at2759"/>
<comment type="catalytic activity">
    <reaction evidence="2">
        <text>L-threonyl-[protein] + ATP = O-phospho-L-threonyl-[protein] + ADP + H(+)</text>
        <dbReference type="Rhea" id="RHEA:46608"/>
        <dbReference type="Rhea" id="RHEA-COMP:11060"/>
        <dbReference type="Rhea" id="RHEA-COMP:11605"/>
        <dbReference type="ChEBI" id="CHEBI:15378"/>
        <dbReference type="ChEBI" id="CHEBI:30013"/>
        <dbReference type="ChEBI" id="CHEBI:30616"/>
        <dbReference type="ChEBI" id="CHEBI:61977"/>
        <dbReference type="ChEBI" id="CHEBI:456216"/>
        <dbReference type="EC" id="2.7.11.1"/>
    </reaction>
</comment>
<evidence type="ECO:0000256" key="3">
    <source>
        <dbReference type="ARBA" id="ARBA00048679"/>
    </source>
</evidence>
<dbReference type="InterPro" id="IPR011009">
    <property type="entry name" value="Kinase-like_dom_sf"/>
</dbReference>
<proteinExistence type="predicted"/>
<name>A0A9W9KHI7_9EURO</name>
<comment type="catalytic activity">
    <reaction evidence="3">
        <text>L-seryl-[protein] + ATP = O-phospho-L-seryl-[protein] + ADP + H(+)</text>
        <dbReference type="Rhea" id="RHEA:17989"/>
        <dbReference type="Rhea" id="RHEA-COMP:9863"/>
        <dbReference type="Rhea" id="RHEA-COMP:11604"/>
        <dbReference type="ChEBI" id="CHEBI:15378"/>
        <dbReference type="ChEBI" id="CHEBI:29999"/>
        <dbReference type="ChEBI" id="CHEBI:30616"/>
        <dbReference type="ChEBI" id="CHEBI:83421"/>
        <dbReference type="ChEBI" id="CHEBI:456216"/>
        <dbReference type="EC" id="2.7.11.1"/>
    </reaction>
</comment>
<evidence type="ECO:0000313" key="5">
    <source>
        <dbReference type="Proteomes" id="UP001141434"/>
    </source>
</evidence>
<dbReference type="InterPro" id="IPR008266">
    <property type="entry name" value="Tyr_kinase_AS"/>
</dbReference>